<dbReference type="AlphaFoldDB" id="A0A9X5BDB5"/>
<organism evidence="1 2">
    <name type="scientific">Parablautia muri</name>
    <dbReference type="NCBI Taxonomy" id="2320879"/>
    <lineage>
        <taxon>Bacteria</taxon>
        <taxon>Bacillati</taxon>
        <taxon>Bacillota</taxon>
        <taxon>Clostridia</taxon>
        <taxon>Lachnospirales</taxon>
        <taxon>Lachnospiraceae</taxon>
        <taxon>Parablautia</taxon>
    </lineage>
</organism>
<evidence type="ECO:0000313" key="1">
    <source>
        <dbReference type="EMBL" id="NBJ91640.1"/>
    </source>
</evidence>
<dbReference type="EMBL" id="QZDT01000003">
    <property type="protein sequence ID" value="NBJ91640.1"/>
    <property type="molecule type" value="Genomic_DNA"/>
</dbReference>
<evidence type="ECO:0000313" key="2">
    <source>
        <dbReference type="Proteomes" id="UP001154420"/>
    </source>
</evidence>
<protein>
    <submittedName>
        <fullName evidence="1">Uncharacterized protein</fullName>
    </submittedName>
</protein>
<accession>A0A9X5BDB5</accession>
<dbReference type="OrthoDB" id="2958820at2"/>
<comment type="caution">
    <text evidence="1">The sequence shown here is derived from an EMBL/GenBank/DDBJ whole genome shotgun (WGS) entry which is preliminary data.</text>
</comment>
<gene>
    <name evidence="1" type="ORF">D5281_03295</name>
</gene>
<name>A0A9X5BDB5_9FIRM</name>
<keyword evidence="2" id="KW-1185">Reference proteome</keyword>
<dbReference type="RefSeq" id="WP_160558729.1">
    <property type="nucleotide sequence ID" value="NZ_QZDT01000003.1"/>
</dbReference>
<reference evidence="1" key="1">
    <citation type="submission" date="2018-09" db="EMBL/GenBank/DDBJ databases">
        <title>Murine metabolic-syndrome-specific gut microbial biobank.</title>
        <authorList>
            <person name="Liu C."/>
        </authorList>
    </citation>
    <scope>NUCLEOTIDE SEQUENCE</scope>
    <source>
        <strain evidence="1">D42-62</strain>
    </source>
</reference>
<sequence length="335" mass="38030">MAELFAYNEKVETIFDLIGDRENDITKSIAWAFVKCPNLLEKVIEHLLHVSVDAGNAVIRYQEYEKDGGITDLEITDNQKFYIIIEAKRGWILPGESQLKLYSKREGFVRNPAKMKAIVSMSECTEIYAKKRLPIIPGTTVLHLPWMVICDLAGGLRIKTAGKQNYILGELERYIKRIMTTQNKDTNWVYVVSLGLGEVEIATSEGKKETAGITYVDIVRKYNRYCCPIGGGKGGWPKEPLTYIAFRYHGKLQSIHHIEKYTVTDNLHPFVPEIPDTELSRTHFVYELGPAITPPKDVRTGDKIVMSNRVWAQLDTLLTSDTITEAMEISKARNT</sequence>
<proteinExistence type="predicted"/>
<dbReference type="Proteomes" id="UP001154420">
    <property type="component" value="Unassembled WGS sequence"/>
</dbReference>